<proteinExistence type="predicted"/>
<feature type="region of interest" description="Disordered" evidence="1">
    <location>
        <begin position="23"/>
        <end position="82"/>
    </location>
</feature>
<dbReference type="EMBL" id="AP004637">
    <property type="protein sequence ID" value="BAD03256.1"/>
    <property type="molecule type" value="Genomic_DNA"/>
</dbReference>
<name>Q6ZBA6_ORYSJ</name>
<evidence type="ECO:0000313" key="2">
    <source>
        <dbReference type="EMBL" id="BAD03256.1"/>
    </source>
</evidence>
<protein>
    <submittedName>
        <fullName evidence="2">Uncharacterized protein</fullName>
    </submittedName>
</protein>
<dbReference type="Proteomes" id="UP000000763">
    <property type="component" value="Chromosome 8"/>
</dbReference>
<accession>Q6ZBA6</accession>
<evidence type="ECO:0000313" key="3">
    <source>
        <dbReference type="Proteomes" id="UP000000763"/>
    </source>
</evidence>
<reference evidence="3" key="2">
    <citation type="journal article" date="2008" name="Nucleic Acids Res.">
        <title>The rice annotation project database (RAP-DB): 2008 update.</title>
        <authorList>
            <consortium name="The rice annotation project (RAP)"/>
        </authorList>
    </citation>
    <scope>GENOME REANNOTATION</scope>
    <source>
        <strain evidence="3">cv. Nipponbare</strain>
    </source>
</reference>
<sequence>MPTLTLALPASIDELNQETVEERTLEAASPCRSNGASTAMARGCDSPASPATPTIVVRRHCRSSSTCARNPNPRRGGKRGRG</sequence>
<organism evidence="2 3">
    <name type="scientific">Oryza sativa subsp. japonica</name>
    <name type="common">Rice</name>
    <dbReference type="NCBI Taxonomy" id="39947"/>
    <lineage>
        <taxon>Eukaryota</taxon>
        <taxon>Viridiplantae</taxon>
        <taxon>Streptophyta</taxon>
        <taxon>Embryophyta</taxon>
        <taxon>Tracheophyta</taxon>
        <taxon>Spermatophyta</taxon>
        <taxon>Magnoliopsida</taxon>
        <taxon>Liliopsida</taxon>
        <taxon>Poales</taxon>
        <taxon>Poaceae</taxon>
        <taxon>BOP clade</taxon>
        <taxon>Oryzoideae</taxon>
        <taxon>Oryzeae</taxon>
        <taxon>Oryzinae</taxon>
        <taxon>Oryza</taxon>
        <taxon>Oryza sativa</taxon>
    </lineage>
</organism>
<gene>
    <name evidence="2" type="primary">P0703C03.25</name>
</gene>
<dbReference type="AlphaFoldDB" id="Q6ZBA6"/>
<evidence type="ECO:0000256" key="1">
    <source>
        <dbReference type="SAM" id="MobiDB-lite"/>
    </source>
</evidence>
<reference evidence="3" key="1">
    <citation type="journal article" date="2005" name="Nature">
        <title>The map-based sequence of the rice genome.</title>
        <authorList>
            <consortium name="International rice genome sequencing project (IRGSP)"/>
            <person name="Matsumoto T."/>
            <person name="Wu J."/>
            <person name="Kanamori H."/>
            <person name="Katayose Y."/>
            <person name="Fujisawa M."/>
            <person name="Namiki N."/>
            <person name="Mizuno H."/>
            <person name="Yamamoto K."/>
            <person name="Antonio B.A."/>
            <person name="Baba T."/>
            <person name="Sakata K."/>
            <person name="Nagamura Y."/>
            <person name="Aoki H."/>
            <person name="Arikawa K."/>
            <person name="Arita K."/>
            <person name="Bito T."/>
            <person name="Chiden Y."/>
            <person name="Fujitsuka N."/>
            <person name="Fukunaka R."/>
            <person name="Hamada M."/>
            <person name="Harada C."/>
            <person name="Hayashi A."/>
            <person name="Hijishita S."/>
            <person name="Honda M."/>
            <person name="Hosokawa S."/>
            <person name="Ichikawa Y."/>
            <person name="Idonuma A."/>
            <person name="Iijima M."/>
            <person name="Ikeda M."/>
            <person name="Ikeno M."/>
            <person name="Ito K."/>
            <person name="Ito S."/>
            <person name="Ito T."/>
            <person name="Ito Y."/>
            <person name="Ito Y."/>
            <person name="Iwabuchi A."/>
            <person name="Kamiya K."/>
            <person name="Karasawa W."/>
            <person name="Kurita K."/>
            <person name="Katagiri S."/>
            <person name="Kikuta A."/>
            <person name="Kobayashi H."/>
            <person name="Kobayashi N."/>
            <person name="Machita K."/>
            <person name="Maehara T."/>
            <person name="Masukawa M."/>
            <person name="Mizubayashi T."/>
            <person name="Mukai Y."/>
            <person name="Nagasaki H."/>
            <person name="Nagata Y."/>
            <person name="Naito S."/>
            <person name="Nakashima M."/>
            <person name="Nakama Y."/>
            <person name="Nakamichi Y."/>
            <person name="Nakamura M."/>
            <person name="Meguro A."/>
            <person name="Negishi M."/>
            <person name="Ohta I."/>
            <person name="Ohta T."/>
            <person name="Okamoto M."/>
            <person name="Ono N."/>
            <person name="Saji S."/>
            <person name="Sakaguchi M."/>
            <person name="Sakai K."/>
            <person name="Shibata M."/>
            <person name="Shimokawa T."/>
            <person name="Song J."/>
            <person name="Takazaki Y."/>
            <person name="Terasawa K."/>
            <person name="Tsugane M."/>
            <person name="Tsuji K."/>
            <person name="Ueda S."/>
            <person name="Waki K."/>
            <person name="Yamagata H."/>
            <person name="Yamamoto M."/>
            <person name="Yamamoto S."/>
            <person name="Yamane H."/>
            <person name="Yoshiki S."/>
            <person name="Yoshihara R."/>
            <person name="Yukawa K."/>
            <person name="Zhong H."/>
            <person name="Yano M."/>
            <person name="Yuan Q."/>
            <person name="Ouyang S."/>
            <person name="Liu J."/>
            <person name="Jones K.M."/>
            <person name="Gansberger K."/>
            <person name="Moffat K."/>
            <person name="Hill J."/>
            <person name="Bera J."/>
            <person name="Fadrosh D."/>
            <person name="Jin S."/>
            <person name="Johri S."/>
            <person name="Kim M."/>
            <person name="Overton L."/>
            <person name="Reardon M."/>
            <person name="Tsitrin T."/>
            <person name="Vuong H."/>
            <person name="Weaver B."/>
            <person name="Ciecko A."/>
            <person name="Tallon L."/>
            <person name="Jackson J."/>
            <person name="Pai G."/>
            <person name="Aken S.V."/>
            <person name="Utterback T."/>
            <person name="Reidmuller S."/>
            <person name="Feldblyum T."/>
            <person name="Hsiao J."/>
            <person name="Zismann V."/>
            <person name="Iobst S."/>
            <person name="de Vazeille A.R."/>
            <person name="Buell C.R."/>
            <person name="Ying K."/>
            <person name="Li Y."/>
            <person name="Lu T."/>
            <person name="Huang Y."/>
            <person name="Zhao Q."/>
            <person name="Feng Q."/>
            <person name="Zhang L."/>
            <person name="Zhu J."/>
            <person name="Weng Q."/>
            <person name="Mu J."/>
            <person name="Lu Y."/>
            <person name="Fan D."/>
            <person name="Liu Y."/>
            <person name="Guan J."/>
            <person name="Zhang Y."/>
            <person name="Yu S."/>
            <person name="Liu X."/>
            <person name="Zhang Y."/>
            <person name="Hong G."/>
            <person name="Han B."/>
            <person name="Choisne N."/>
            <person name="Demange N."/>
            <person name="Orjeda G."/>
            <person name="Samain S."/>
            <person name="Cattolico L."/>
            <person name="Pelletier E."/>
            <person name="Couloux A."/>
            <person name="Segurens B."/>
            <person name="Wincker P."/>
            <person name="D'Hont A."/>
            <person name="Scarpelli C."/>
            <person name="Weissenbach J."/>
            <person name="Salanoubat M."/>
            <person name="Quetier F."/>
            <person name="Yu Y."/>
            <person name="Kim H.R."/>
            <person name="Rambo T."/>
            <person name="Currie J."/>
            <person name="Collura K."/>
            <person name="Luo M."/>
            <person name="Yang T."/>
            <person name="Ammiraju J.S.S."/>
            <person name="Engler F."/>
            <person name="Soderlund C."/>
            <person name="Wing R.A."/>
            <person name="Palmer L.E."/>
            <person name="de la Bastide M."/>
            <person name="Spiegel L."/>
            <person name="Nascimento L."/>
            <person name="Zutavern T."/>
            <person name="O'Shaughnessy A."/>
            <person name="Dike S."/>
            <person name="Dedhia N."/>
            <person name="Preston R."/>
            <person name="Balija V."/>
            <person name="McCombie W.R."/>
            <person name="Chow T."/>
            <person name="Chen H."/>
            <person name="Chung M."/>
            <person name="Chen C."/>
            <person name="Shaw J."/>
            <person name="Wu H."/>
            <person name="Hsiao K."/>
            <person name="Chao Y."/>
            <person name="Chu M."/>
            <person name="Cheng C."/>
            <person name="Hour A."/>
            <person name="Lee P."/>
            <person name="Lin S."/>
            <person name="Lin Y."/>
            <person name="Liou J."/>
            <person name="Liu S."/>
            <person name="Hsing Y."/>
            <person name="Raghuvanshi S."/>
            <person name="Mohanty A."/>
            <person name="Bharti A.K."/>
            <person name="Gaur A."/>
            <person name="Gupta V."/>
            <person name="Kumar D."/>
            <person name="Ravi V."/>
            <person name="Vij S."/>
            <person name="Kapur A."/>
            <person name="Khurana P."/>
            <person name="Khurana P."/>
            <person name="Khurana J.P."/>
            <person name="Tyagi A.K."/>
            <person name="Gaikwad K."/>
            <person name="Singh A."/>
            <person name="Dalal V."/>
            <person name="Srivastava S."/>
            <person name="Dixit A."/>
            <person name="Pal A.K."/>
            <person name="Ghazi I.A."/>
            <person name="Yadav M."/>
            <person name="Pandit A."/>
            <person name="Bhargava A."/>
            <person name="Sureshbabu K."/>
            <person name="Batra K."/>
            <person name="Sharma T.R."/>
            <person name="Mohapatra T."/>
            <person name="Singh N.K."/>
            <person name="Messing J."/>
            <person name="Nelson A.B."/>
            <person name="Fuks G."/>
            <person name="Kavchok S."/>
            <person name="Keizer G."/>
            <person name="Linton E."/>
            <person name="Llaca V."/>
            <person name="Song R."/>
            <person name="Tanyolac B."/>
            <person name="Young S."/>
            <person name="Ho-Il K."/>
            <person name="Hahn J.H."/>
            <person name="Sangsakoo G."/>
            <person name="Vanavichit A."/>
            <person name="de Mattos Luiz.A.T."/>
            <person name="Zimmer P.D."/>
            <person name="Malone G."/>
            <person name="Dellagostin O."/>
            <person name="de Oliveira A.C."/>
            <person name="Bevan M."/>
            <person name="Bancroft I."/>
            <person name="Minx P."/>
            <person name="Cordum H."/>
            <person name="Wilson R."/>
            <person name="Cheng Z."/>
            <person name="Jin W."/>
            <person name="Jiang J."/>
            <person name="Leong S.A."/>
            <person name="Iwama H."/>
            <person name="Gojobori T."/>
            <person name="Itoh T."/>
            <person name="Niimura Y."/>
            <person name="Fujii Y."/>
            <person name="Habara T."/>
            <person name="Sakai H."/>
            <person name="Sato Y."/>
            <person name="Wilson G."/>
            <person name="Kumar K."/>
            <person name="McCouch S."/>
            <person name="Juretic N."/>
            <person name="Hoen D."/>
            <person name="Wright S."/>
            <person name="Bruskiewich R."/>
            <person name="Bureau T."/>
            <person name="Miyao A."/>
            <person name="Hirochika H."/>
            <person name="Nishikawa T."/>
            <person name="Kadowaki K."/>
            <person name="Sugiura M."/>
            <person name="Burr B."/>
            <person name="Sasaki T."/>
        </authorList>
    </citation>
    <scope>NUCLEOTIDE SEQUENCE [LARGE SCALE GENOMIC DNA]</scope>
    <source>
        <strain evidence="3">cv. Nipponbare</strain>
    </source>
</reference>